<dbReference type="InterPro" id="IPR029058">
    <property type="entry name" value="AB_hydrolase_fold"/>
</dbReference>
<sequence length="346" mass="38681">MLWKNFLTYSLTALFVSAIPIESSNTSLTASSSYLEYNDLVDYANIASIAYCLKRGLGPGELGNSDTNCPLKKCKQPKYKNIQVLATFDFNDWGEVGSGYYAIDHPSKRILLVFRGTSSTRDWIGDFDTVPVKYEPMVNSGKYFKGRSKKVSCEGCMAHRGFYNFVRNNCAKVISEVADLKDANPDYKLVIVGHSLGAALALLSGIEFQMMGLDPLVVSFGGPKVGNAELMNFADTHFNTHKTISHINANGRFKSGFIRVTHKNDMVPYLPPTSYLFEHGGFEYFINKKNLPHNPENVERRGKNYVVNGISQEAFPSLGKMWPDSMGKNEHTHYLMKITGCDDKLK</sequence>
<dbReference type="Proteomes" id="UP000095085">
    <property type="component" value="Unassembled WGS sequence"/>
</dbReference>
<dbReference type="GO" id="GO:0006629">
    <property type="term" value="P:lipid metabolic process"/>
    <property type="evidence" value="ECO:0007669"/>
    <property type="project" value="InterPro"/>
</dbReference>
<proteinExistence type="predicted"/>
<feature type="chain" id="PRO_5009162409" description="triacylglycerol lipase" evidence="3">
    <location>
        <begin position="19"/>
        <end position="346"/>
    </location>
</feature>
<dbReference type="InterPro" id="IPR002921">
    <property type="entry name" value="Fungal_lipase-type"/>
</dbReference>
<dbReference type="GO" id="GO:0004806">
    <property type="term" value="F:triacylglycerol lipase activity"/>
    <property type="evidence" value="ECO:0007669"/>
    <property type="project" value="UniProtKB-EC"/>
</dbReference>
<evidence type="ECO:0000256" key="3">
    <source>
        <dbReference type="SAM" id="SignalP"/>
    </source>
</evidence>
<dbReference type="RefSeq" id="XP_020077641.1">
    <property type="nucleotide sequence ID" value="XM_020218488.1"/>
</dbReference>
<dbReference type="STRING" id="984485.A0A1E4RMS4"/>
<protein>
    <recommendedName>
        <fullName evidence="1">triacylglycerol lipase</fullName>
        <ecNumber evidence="1">3.1.1.3</ecNumber>
    </recommendedName>
</protein>
<evidence type="ECO:0000313" key="5">
    <source>
        <dbReference type="EMBL" id="ODV68574.1"/>
    </source>
</evidence>
<dbReference type="PANTHER" id="PTHR46640">
    <property type="entry name" value="TRIACYLGLYCEROL LIPASE, PUTATIVE (AFU_ORTHOLOGUE AFUA_6G06510)-RELATED"/>
    <property type="match status" value="1"/>
</dbReference>
<organism evidence="5 6">
    <name type="scientific">Hyphopichia burtonii NRRL Y-1933</name>
    <dbReference type="NCBI Taxonomy" id="984485"/>
    <lineage>
        <taxon>Eukaryota</taxon>
        <taxon>Fungi</taxon>
        <taxon>Dikarya</taxon>
        <taxon>Ascomycota</taxon>
        <taxon>Saccharomycotina</taxon>
        <taxon>Pichiomycetes</taxon>
        <taxon>Debaryomycetaceae</taxon>
        <taxon>Hyphopichia</taxon>
    </lineage>
</organism>
<gene>
    <name evidence="5" type="ORF">HYPBUDRAFT_106503</name>
</gene>
<name>A0A1E4RMS4_9ASCO</name>
<dbReference type="PANTHER" id="PTHR46640:SF3">
    <property type="entry name" value="LIPASE LIH1-RELATED"/>
    <property type="match status" value="1"/>
</dbReference>
<reference evidence="6" key="1">
    <citation type="submission" date="2016-05" db="EMBL/GenBank/DDBJ databases">
        <title>Comparative genomics of biotechnologically important yeasts.</title>
        <authorList>
            <consortium name="DOE Joint Genome Institute"/>
            <person name="Riley R."/>
            <person name="Haridas S."/>
            <person name="Wolfe K.H."/>
            <person name="Lopes M.R."/>
            <person name="Hittinger C.T."/>
            <person name="Goker M."/>
            <person name="Salamov A."/>
            <person name="Wisecaver J."/>
            <person name="Long T.M."/>
            <person name="Aerts A.L."/>
            <person name="Barry K."/>
            <person name="Choi C."/>
            <person name="Clum A."/>
            <person name="Coughlan A.Y."/>
            <person name="Deshpande S."/>
            <person name="Douglass A.P."/>
            <person name="Hanson S.J."/>
            <person name="Klenk H.-P."/>
            <person name="Labutti K."/>
            <person name="Lapidus A."/>
            <person name="Lindquist E."/>
            <person name="Lipzen A."/>
            <person name="Meier-Kolthoff J.P."/>
            <person name="Ohm R.A."/>
            <person name="Otillar R.P."/>
            <person name="Pangilinan J."/>
            <person name="Peng Y."/>
            <person name="Rokas A."/>
            <person name="Rosa C.A."/>
            <person name="Scheuner C."/>
            <person name="Sibirny A.A."/>
            <person name="Slot J.C."/>
            <person name="Stielow J.B."/>
            <person name="Sun H."/>
            <person name="Kurtzman C.P."/>
            <person name="Blackwell M."/>
            <person name="Grigoriev I.V."/>
            <person name="Jeffries T.W."/>
        </authorList>
    </citation>
    <scope>NUCLEOTIDE SEQUENCE [LARGE SCALE GENOMIC DNA]</scope>
    <source>
        <strain evidence="6">NRRL Y-1933</strain>
    </source>
</reference>
<dbReference type="Pfam" id="PF01764">
    <property type="entry name" value="Lipase_3"/>
    <property type="match status" value="1"/>
</dbReference>
<keyword evidence="2" id="KW-0378">Hydrolase</keyword>
<accession>A0A1E4RMS4</accession>
<dbReference type="OrthoDB" id="406844at2759"/>
<keyword evidence="3" id="KW-0732">Signal</keyword>
<evidence type="ECO:0000256" key="2">
    <source>
        <dbReference type="ARBA" id="ARBA00022801"/>
    </source>
</evidence>
<dbReference type="Gene3D" id="3.40.50.1820">
    <property type="entry name" value="alpha/beta hydrolase"/>
    <property type="match status" value="1"/>
</dbReference>
<dbReference type="InterPro" id="IPR051299">
    <property type="entry name" value="AB_hydrolase_lip/est"/>
</dbReference>
<feature type="domain" description="Fungal lipase-type" evidence="4">
    <location>
        <begin position="112"/>
        <end position="273"/>
    </location>
</feature>
<dbReference type="SUPFAM" id="SSF53474">
    <property type="entry name" value="alpha/beta-Hydrolases"/>
    <property type="match status" value="1"/>
</dbReference>
<evidence type="ECO:0000256" key="1">
    <source>
        <dbReference type="ARBA" id="ARBA00013279"/>
    </source>
</evidence>
<evidence type="ECO:0000259" key="4">
    <source>
        <dbReference type="Pfam" id="PF01764"/>
    </source>
</evidence>
<dbReference type="GeneID" id="30993038"/>
<feature type="signal peptide" evidence="3">
    <location>
        <begin position="1"/>
        <end position="18"/>
    </location>
</feature>
<dbReference type="EC" id="3.1.1.3" evidence="1"/>
<keyword evidence="6" id="KW-1185">Reference proteome</keyword>
<dbReference type="EMBL" id="KV454539">
    <property type="protein sequence ID" value="ODV68574.1"/>
    <property type="molecule type" value="Genomic_DNA"/>
</dbReference>
<evidence type="ECO:0000313" key="6">
    <source>
        <dbReference type="Proteomes" id="UP000095085"/>
    </source>
</evidence>
<dbReference type="CDD" id="cd00519">
    <property type="entry name" value="Lipase_3"/>
    <property type="match status" value="1"/>
</dbReference>
<dbReference type="AlphaFoldDB" id="A0A1E4RMS4"/>